<dbReference type="SMART" id="SM00418">
    <property type="entry name" value="HTH_ARSR"/>
    <property type="match status" value="1"/>
</dbReference>
<dbReference type="AlphaFoldDB" id="A0A1H9TL35"/>
<evidence type="ECO:0000256" key="2">
    <source>
        <dbReference type="ARBA" id="ARBA00023125"/>
    </source>
</evidence>
<protein>
    <submittedName>
        <fullName evidence="5">DNA-binding transcriptional regulator, ArsR family</fullName>
    </submittedName>
</protein>
<dbReference type="EMBL" id="FOGJ01000015">
    <property type="protein sequence ID" value="SER97842.1"/>
    <property type="molecule type" value="Genomic_DNA"/>
</dbReference>
<evidence type="ECO:0000256" key="1">
    <source>
        <dbReference type="ARBA" id="ARBA00023015"/>
    </source>
</evidence>
<name>A0A1H9TL35_BUTFI</name>
<dbReference type="SUPFAM" id="SSF46785">
    <property type="entry name" value="Winged helix' DNA-binding domain"/>
    <property type="match status" value="1"/>
</dbReference>
<dbReference type="Gene3D" id="1.10.10.10">
    <property type="entry name" value="Winged helix-like DNA-binding domain superfamily/Winged helix DNA-binding domain"/>
    <property type="match status" value="1"/>
</dbReference>
<evidence type="ECO:0000313" key="6">
    <source>
        <dbReference type="Proteomes" id="UP000182584"/>
    </source>
</evidence>
<evidence type="ECO:0000259" key="4">
    <source>
        <dbReference type="PROSITE" id="PS50987"/>
    </source>
</evidence>
<dbReference type="PANTHER" id="PTHR33154">
    <property type="entry name" value="TRANSCRIPTIONAL REGULATOR, ARSR FAMILY"/>
    <property type="match status" value="1"/>
</dbReference>
<dbReference type="InterPro" id="IPR011991">
    <property type="entry name" value="ArsR-like_HTH"/>
</dbReference>
<evidence type="ECO:0000256" key="3">
    <source>
        <dbReference type="ARBA" id="ARBA00023163"/>
    </source>
</evidence>
<dbReference type="InterPro" id="IPR051081">
    <property type="entry name" value="HTH_MetalResp_TranReg"/>
</dbReference>
<sequence>MNNYSYKIHYVYESLSLLNVLVEPAPYFKPHMDKSAVDYDIIPGPREEKFVELLQRIEDDARVEFADDIDDIKSYYALEDKISYSFASMLLLHDSVCPAMNDIPENISIKDYQKYIKDIPEESYNKYFYQLISRAGKNASDNDDAEYTGICDIIDAIYEMDIADSDKLKLQQLYIHRSEHIPKLLTIISRAAKVLKRYEKKLEEFGKDTIDYAKKDAKDEPYVDYVMKKMAYSSSGFNSSNDCYITISYLNCMKVSLSFKGDDFKTARPIAQIGAIYSDNLTYDKIMIKRTSITQDKALTILKLLSDKSKLEILQLTRDEAYYGAQLANKIGLTTATISHHTSALFEQSLLQIEKVDSKIFYKQNKDTIKSLIKYLEDTLLK</sequence>
<dbReference type="Proteomes" id="UP000182584">
    <property type="component" value="Unassembled WGS sequence"/>
</dbReference>
<keyword evidence="3" id="KW-0804">Transcription</keyword>
<dbReference type="InterPro" id="IPR036390">
    <property type="entry name" value="WH_DNA-bd_sf"/>
</dbReference>
<proteinExistence type="predicted"/>
<dbReference type="eggNOG" id="COG0640">
    <property type="taxonomic scope" value="Bacteria"/>
</dbReference>
<keyword evidence="1" id="KW-0805">Transcription regulation</keyword>
<dbReference type="GO" id="GO:0003677">
    <property type="term" value="F:DNA binding"/>
    <property type="evidence" value="ECO:0007669"/>
    <property type="project" value="UniProtKB-KW"/>
</dbReference>
<gene>
    <name evidence="5" type="ORF">SAMN04487884_11546</name>
</gene>
<feature type="domain" description="HTH arsR-type" evidence="4">
    <location>
        <begin position="290"/>
        <end position="382"/>
    </location>
</feature>
<keyword evidence="2 5" id="KW-0238">DNA-binding</keyword>
<dbReference type="PROSITE" id="PS50987">
    <property type="entry name" value="HTH_ARSR_2"/>
    <property type="match status" value="1"/>
</dbReference>
<dbReference type="PANTHER" id="PTHR33154:SF33">
    <property type="entry name" value="TRANSCRIPTIONAL REPRESSOR SDPR"/>
    <property type="match status" value="1"/>
</dbReference>
<accession>A0A1H9TL35</accession>
<evidence type="ECO:0000313" key="5">
    <source>
        <dbReference type="EMBL" id="SER97842.1"/>
    </source>
</evidence>
<reference evidence="5 6" key="1">
    <citation type="submission" date="2016-10" db="EMBL/GenBank/DDBJ databases">
        <authorList>
            <person name="de Groot N.N."/>
        </authorList>
    </citation>
    <scope>NUCLEOTIDE SEQUENCE [LARGE SCALE GENOMIC DNA]</scope>
    <source>
        <strain evidence="5 6">AR40</strain>
    </source>
</reference>
<organism evidence="5 6">
    <name type="scientific">Butyrivibrio fibrisolvens</name>
    <dbReference type="NCBI Taxonomy" id="831"/>
    <lineage>
        <taxon>Bacteria</taxon>
        <taxon>Bacillati</taxon>
        <taxon>Bacillota</taxon>
        <taxon>Clostridia</taxon>
        <taxon>Lachnospirales</taxon>
        <taxon>Lachnospiraceae</taxon>
        <taxon>Butyrivibrio</taxon>
    </lineage>
</organism>
<dbReference type="InterPro" id="IPR001845">
    <property type="entry name" value="HTH_ArsR_DNA-bd_dom"/>
</dbReference>
<dbReference type="GO" id="GO:0003700">
    <property type="term" value="F:DNA-binding transcription factor activity"/>
    <property type="evidence" value="ECO:0007669"/>
    <property type="project" value="InterPro"/>
</dbReference>
<dbReference type="InterPro" id="IPR036388">
    <property type="entry name" value="WH-like_DNA-bd_sf"/>
</dbReference>
<dbReference type="CDD" id="cd00090">
    <property type="entry name" value="HTH_ARSR"/>
    <property type="match status" value="1"/>
</dbReference>